<organism evidence="7 8">
    <name type="scientific">Burkholderia ubonensis</name>
    <dbReference type="NCBI Taxonomy" id="101571"/>
    <lineage>
        <taxon>Bacteria</taxon>
        <taxon>Pseudomonadati</taxon>
        <taxon>Pseudomonadota</taxon>
        <taxon>Betaproteobacteria</taxon>
        <taxon>Burkholderiales</taxon>
        <taxon>Burkholderiaceae</taxon>
        <taxon>Burkholderia</taxon>
        <taxon>Burkholderia cepacia complex</taxon>
    </lineage>
</organism>
<comment type="caution">
    <text evidence="7">The sequence shown here is derived from an EMBL/GenBank/DDBJ whole genome shotgun (WGS) entry which is preliminary data.</text>
</comment>
<evidence type="ECO:0000313" key="8">
    <source>
        <dbReference type="Proteomes" id="UP000064029"/>
    </source>
</evidence>
<keyword evidence="3 7" id="KW-0347">Helicase</keyword>
<name>A0A103R988_9BURK</name>
<feature type="domain" description="Helicase ATP-binding" evidence="5">
    <location>
        <begin position="288"/>
        <end position="489"/>
    </location>
</feature>
<gene>
    <name evidence="7" type="ORF">WJ33_03460</name>
</gene>
<keyword evidence="1" id="KW-0547">Nucleotide-binding</keyword>
<keyword evidence="4" id="KW-0067">ATP-binding</keyword>
<dbReference type="GO" id="GO:0016787">
    <property type="term" value="F:hydrolase activity"/>
    <property type="evidence" value="ECO:0007669"/>
    <property type="project" value="UniProtKB-KW"/>
</dbReference>
<dbReference type="SMART" id="SM00487">
    <property type="entry name" value="DEXDc"/>
    <property type="match status" value="1"/>
</dbReference>
<dbReference type="GO" id="GO:0003676">
    <property type="term" value="F:nucleic acid binding"/>
    <property type="evidence" value="ECO:0007669"/>
    <property type="project" value="InterPro"/>
</dbReference>
<protein>
    <submittedName>
        <fullName evidence="7">DEAD/DEAH box helicase</fullName>
    </submittedName>
</protein>
<dbReference type="EMBL" id="LOXM01000156">
    <property type="protein sequence ID" value="KVG63523.1"/>
    <property type="molecule type" value="Genomic_DNA"/>
</dbReference>
<dbReference type="Gene3D" id="3.40.50.300">
    <property type="entry name" value="P-loop containing nucleotide triphosphate hydrolases"/>
    <property type="match status" value="2"/>
</dbReference>
<dbReference type="SUPFAM" id="SSF52540">
    <property type="entry name" value="P-loop containing nucleoside triphosphate hydrolases"/>
    <property type="match status" value="1"/>
</dbReference>
<dbReference type="Pfam" id="PF00270">
    <property type="entry name" value="DEAD"/>
    <property type="match status" value="1"/>
</dbReference>
<evidence type="ECO:0000313" key="7">
    <source>
        <dbReference type="EMBL" id="KVG63523.1"/>
    </source>
</evidence>
<dbReference type="PANTHER" id="PTHR47961">
    <property type="entry name" value="DNA POLYMERASE THETA, PUTATIVE (AFU_ORTHOLOGUE AFUA_1G05260)-RELATED"/>
    <property type="match status" value="1"/>
</dbReference>
<dbReference type="Proteomes" id="UP000064029">
    <property type="component" value="Unassembled WGS sequence"/>
</dbReference>
<evidence type="ECO:0000256" key="2">
    <source>
        <dbReference type="ARBA" id="ARBA00022801"/>
    </source>
</evidence>
<dbReference type="GO" id="GO:0005524">
    <property type="term" value="F:ATP binding"/>
    <property type="evidence" value="ECO:0007669"/>
    <property type="project" value="UniProtKB-KW"/>
</dbReference>
<dbReference type="SMART" id="SM00490">
    <property type="entry name" value="HELICc"/>
    <property type="match status" value="1"/>
</dbReference>
<evidence type="ECO:0000256" key="4">
    <source>
        <dbReference type="ARBA" id="ARBA00022840"/>
    </source>
</evidence>
<evidence type="ECO:0000256" key="1">
    <source>
        <dbReference type="ARBA" id="ARBA00022741"/>
    </source>
</evidence>
<dbReference type="InterPro" id="IPR050474">
    <property type="entry name" value="Hel308_SKI2-like"/>
</dbReference>
<feature type="domain" description="Helicase C-terminal" evidence="6">
    <location>
        <begin position="595"/>
        <end position="757"/>
    </location>
</feature>
<dbReference type="GO" id="GO:0004386">
    <property type="term" value="F:helicase activity"/>
    <property type="evidence" value="ECO:0007669"/>
    <property type="project" value="UniProtKB-KW"/>
</dbReference>
<dbReference type="InterPro" id="IPR027417">
    <property type="entry name" value="P-loop_NTPase"/>
</dbReference>
<dbReference type="InterPro" id="IPR001650">
    <property type="entry name" value="Helicase_C-like"/>
</dbReference>
<proteinExistence type="predicted"/>
<keyword evidence="2" id="KW-0378">Hydrolase</keyword>
<evidence type="ECO:0000256" key="3">
    <source>
        <dbReference type="ARBA" id="ARBA00022806"/>
    </source>
</evidence>
<dbReference type="InterPro" id="IPR011545">
    <property type="entry name" value="DEAD/DEAH_box_helicase_dom"/>
</dbReference>
<accession>A0A103R988</accession>
<evidence type="ECO:0000259" key="5">
    <source>
        <dbReference type="PROSITE" id="PS51192"/>
    </source>
</evidence>
<reference evidence="7 8" key="1">
    <citation type="submission" date="2015-11" db="EMBL/GenBank/DDBJ databases">
        <title>Expanding the genomic diversity of Burkholderia species for the development of highly accurate diagnostics.</title>
        <authorList>
            <person name="Sahl J."/>
            <person name="Keim P."/>
            <person name="Wagner D."/>
        </authorList>
    </citation>
    <scope>NUCLEOTIDE SEQUENCE [LARGE SCALE GENOMIC DNA]</scope>
    <source>
        <strain evidence="7 8">MSMB2036</strain>
    </source>
</reference>
<dbReference type="InterPro" id="IPR014001">
    <property type="entry name" value="Helicase_ATP-bd"/>
</dbReference>
<dbReference type="PANTHER" id="PTHR47961:SF6">
    <property type="entry name" value="DNA-DIRECTED DNA POLYMERASE"/>
    <property type="match status" value="1"/>
</dbReference>
<dbReference type="AlphaFoldDB" id="A0A103R988"/>
<dbReference type="PROSITE" id="PS51192">
    <property type="entry name" value="HELICASE_ATP_BIND_1"/>
    <property type="match status" value="1"/>
</dbReference>
<dbReference type="OrthoDB" id="9815222at2"/>
<dbReference type="PROSITE" id="PS51194">
    <property type="entry name" value="HELICASE_CTER"/>
    <property type="match status" value="1"/>
</dbReference>
<sequence>MVDAVILGVARAVREERAGPALLAAHAKLYSQQLRRDMSRPGLVSFSQADAELLLDEAMLLVECGLVEREEAPSSNWRASLQRAAQIAEWLSQEDIRPAGSPLHLIAAAIYQVADLPAMALGHLRRIPVTEHGSEILRNFLSGDFPGALVAVGRYWQDEYDVDPPHPDGSQLGTDLELSRLSEQHVVKCIGTVCAYLRTGGHVPIERALAKLDRLAHVFLHSRDSYSFLLARLVAACARRFSETCLWPHVERLRAGTSERTGQALVQFARAAFLNRRALVWPAQENGIRRLQEAGSFVLCTPTGSGKTTIATLGIVQGLFEERDDPLSLAGIGPGNLILYLVPSRALAAEVEHRLSEDLKGIDASPVVVTGLYGGVDWGPTDAWIQSDAPAIVICTFEKADALIRYLGILFLDRVRLVVIDEAHMVELDPTKAAELAGGTSRALRLEQLGMRLLRAQDTHGFRIIALSAVAAHAAPAIARWLGGNPGARPITSTHRSTRQMVGKLEISPRGALSIHYDLMDGQSLRFGDGASEDTPYVPAPFGPIPGGMPDDGPEVRMRAPTLWAALNLAGERSDGLRPAVLISITQNVGAFAKTCADLMDQWESEVLPAYSAIDENDEAWKKCLASAADYFTDRSVEYRLLEHGIAVHHGQLPPLFARRLKVIIDRGLVRVIIATSTLSEGVNIPVNAVLIPSLFRGTARMTVQEFTNLIGRAGRPGVSTEGAALVVLPEAERMRSGRELWNRQRQAYDSLVKEMLIAGASDAPADGEPPTVGANSPLQILLDALREAWERLDGNGAFDEWLARAAVIGEEAKHTVDGLLDLLDPLDAILIAALQEVAQLKTTELEPAEIEIELSRIWRYTYAAAAATSEEALKQRWLTRGLAINRLYPDAAQRRRIYKTSLTPRSATVLLRIADELRGLLQSAGDYARRSGEAQLQFVGEILESLSAVPAFEIEPRLKKNVDWRLVLQWWLAAGTLSPKQRPHADDSPKWFKFANDNFIYRGSWGLGGLISLLMDSVDGGGPVRALEIDDWPRSGLPWIAFWLKELVNWGTLDPVVAFLLARGNSVDRQKAEAEAKLYYEERSTVVDANDLLDPREIRDWVRGRRATSEPAGTRADITVPAELVRPADHFLVENVSVSPLPSVDGLSWLDPAGHVVAKSEKPEKWVDSPSDYDFDLQVKTAMIVGSAYLPHRLHDQEPS</sequence>
<evidence type="ECO:0000259" key="6">
    <source>
        <dbReference type="PROSITE" id="PS51194"/>
    </source>
</evidence>